<reference evidence="2 3" key="1">
    <citation type="submission" date="2018-11" db="EMBL/GenBank/DDBJ databases">
        <authorList>
            <consortium name="Pathogen Informatics"/>
        </authorList>
    </citation>
    <scope>NUCLEOTIDE SEQUENCE [LARGE SCALE GENOMIC DNA]</scope>
</reference>
<dbReference type="EMBL" id="UYYB01097403">
    <property type="protein sequence ID" value="VDM76639.1"/>
    <property type="molecule type" value="Genomic_DNA"/>
</dbReference>
<evidence type="ECO:0000313" key="2">
    <source>
        <dbReference type="EMBL" id="VDM76639.1"/>
    </source>
</evidence>
<dbReference type="AlphaFoldDB" id="A0A3P7J9J9"/>
<organism evidence="2 3">
    <name type="scientific">Strongylus vulgaris</name>
    <name type="common">Blood worm</name>
    <dbReference type="NCBI Taxonomy" id="40348"/>
    <lineage>
        <taxon>Eukaryota</taxon>
        <taxon>Metazoa</taxon>
        <taxon>Ecdysozoa</taxon>
        <taxon>Nematoda</taxon>
        <taxon>Chromadorea</taxon>
        <taxon>Rhabditida</taxon>
        <taxon>Rhabditina</taxon>
        <taxon>Rhabditomorpha</taxon>
        <taxon>Strongyloidea</taxon>
        <taxon>Strongylidae</taxon>
        <taxon>Strongylus</taxon>
    </lineage>
</organism>
<accession>A0A3P7J9J9</accession>
<evidence type="ECO:0000313" key="3">
    <source>
        <dbReference type="Proteomes" id="UP000270094"/>
    </source>
</evidence>
<keyword evidence="3" id="KW-1185">Reference proteome</keyword>
<proteinExistence type="predicted"/>
<feature type="region of interest" description="Disordered" evidence="1">
    <location>
        <begin position="1"/>
        <end position="24"/>
    </location>
</feature>
<sequence length="101" mass="11343">MMRKFSVAADFFTPPETRHPDSGATTLNQNMLGYQPIPMDSMDNTQWSKPSFQHPAAVTQQTLNQNMLGYQPMPMDGMDNTQWTKPSFQHPAAVTQQVGIV</sequence>
<evidence type="ECO:0000256" key="1">
    <source>
        <dbReference type="SAM" id="MobiDB-lite"/>
    </source>
</evidence>
<gene>
    <name evidence="2" type="ORF">SVUK_LOCUS11637</name>
</gene>
<dbReference type="Proteomes" id="UP000270094">
    <property type="component" value="Unassembled WGS sequence"/>
</dbReference>
<protein>
    <submittedName>
        <fullName evidence="2">Uncharacterized protein</fullName>
    </submittedName>
</protein>
<name>A0A3P7J9J9_STRVU</name>